<keyword evidence="6" id="KW-0732">Signal</keyword>
<dbReference type="SUPFAM" id="SSF51905">
    <property type="entry name" value="FAD/NAD(P)-binding domain"/>
    <property type="match status" value="1"/>
</dbReference>
<evidence type="ECO:0000256" key="5">
    <source>
        <dbReference type="ARBA" id="ARBA00023014"/>
    </source>
</evidence>
<gene>
    <name evidence="7" type="ORF">BGE01nite_16380</name>
</gene>
<dbReference type="Gene3D" id="3.50.50.60">
    <property type="entry name" value="FAD/NAD(P)-binding domain"/>
    <property type="match status" value="1"/>
</dbReference>
<evidence type="ECO:0000313" key="8">
    <source>
        <dbReference type="Proteomes" id="UP000321577"/>
    </source>
</evidence>
<organism evidence="7 8">
    <name type="scientific">Brevifollis gellanilyticus</name>
    <dbReference type="NCBI Taxonomy" id="748831"/>
    <lineage>
        <taxon>Bacteria</taxon>
        <taxon>Pseudomonadati</taxon>
        <taxon>Verrucomicrobiota</taxon>
        <taxon>Verrucomicrobiia</taxon>
        <taxon>Verrucomicrobiales</taxon>
        <taxon>Verrucomicrobiaceae</taxon>
    </lineage>
</organism>
<evidence type="ECO:0000313" key="7">
    <source>
        <dbReference type="EMBL" id="GEP42347.1"/>
    </source>
</evidence>
<proteinExistence type="predicted"/>
<evidence type="ECO:0000256" key="6">
    <source>
        <dbReference type="SAM" id="SignalP"/>
    </source>
</evidence>
<keyword evidence="4" id="KW-0408">Iron</keyword>
<protein>
    <submittedName>
        <fullName evidence="7">Protein-xanthan lyase</fullName>
    </submittedName>
</protein>
<keyword evidence="7" id="KW-0456">Lyase</keyword>
<keyword evidence="8" id="KW-1185">Reference proteome</keyword>
<comment type="caution">
    <text evidence="7">The sequence shown here is derived from an EMBL/GenBank/DDBJ whole genome shotgun (WGS) entry which is preliminary data.</text>
</comment>
<keyword evidence="5" id="KW-0411">Iron-sulfur</keyword>
<name>A0A512M6I7_9BACT</name>
<dbReference type="EMBL" id="BKAG01000009">
    <property type="protein sequence ID" value="GEP42347.1"/>
    <property type="molecule type" value="Genomic_DNA"/>
</dbReference>
<dbReference type="RefSeq" id="WP_170266673.1">
    <property type="nucleotide sequence ID" value="NZ_BKAG01000009.1"/>
</dbReference>
<dbReference type="PANTHER" id="PTHR43498:SF1">
    <property type="entry name" value="COB--COM HETERODISULFIDE REDUCTASE IRON-SULFUR SUBUNIT A"/>
    <property type="match status" value="1"/>
</dbReference>
<feature type="signal peptide" evidence="6">
    <location>
        <begin position="1"/>
        <end position="21"/>
    </location>
</feature>
<sequence>MNRPFLAVLALFSFSGAPSFSADPLQADVCVYGATPSGILAAVTAKQEGKTVVLIEPSRWLGGILGAGIKPKQDCPEPKAVGGLTQSKVFVAGKSPPEIREFFKKWLEEEKVPVIYEHRVSQVTKEGTRITEVQLELAPPDEYGIPVAEAKAGPGKSVSAKVFIDASYEGDVMAKAAVTYAVGRDARDLYNEEPAGVREPTLWRPVDPYVEKGKPESGLLPLVDADHGKPLGAGDDYTQAYNYRFYVTKEPPKRVEIAPPSNYDPKQFEAVGRYVKYIMQWAGGDMKKAKPRLASIFPGWKNAGEYNYQRDSLITIAPLGVSRYYQDGDWAARSRVWHQHKDHLSGLHHFLSTDPRVPESFRQETAALGLDRTMHEDTGGWPNQLYVRISRRMMGSYVLTHADVLNKTEADDAVGLALYGVDIYPVRRYAAKDPKTGEMGVAVEGNMFIGGAKGTGQPYPIPYRSIVPKAEECTNLIVPICFSSSYIAYASARMEPVFCVLGESAGVAAVQAINAGTSVQQIDTAALRKRLLDRGQVLSWKPE</sequence>
<dbReference type="GO" id="GO:0016491">
    <property type="term" value="F:oxidoreductase activity"/>
    <property type="evidence" value="ECO:0007669"/>
    <property type="project" value="UniProtKB-KW"/>
</dbReference>
<dbReference type="AlphaFoldDB" id="A0A512M6I7"/>
<reference evidence="7 8" key="1">
    <citation type="submission" date="2019-07" db="EMBL/GenBank/DDBJ databases">
        <title>Whole genome shotgun sequence of Brevifollis gellanilyticus NBRC 108608.</title>
        <authorList>
            <person name="Hosoyama A."/>
            <person name="Uohara A."/>
            <person name="Ohji S."/>
            <person name="Ichikawa N."/>
        </authorList>
    </citation>
    <scope>NUCLEOTIDE SEQUENCE [LARGE SCALE GENOMIC DNA]</scope>
    <source>
        <strain evidence="7 8">NBRC 108608</strain>
    </source>
</reference>
<feature type="chain" id="PRO_5021851385" evidence="6">
    <location>
        <begin position="22"/>
        <end position="543"/>
    </location>
</feature>
<keyword evidence="2" id="KW-0479">Metal-binding</keyword>
<evidence type="ECO:0000256" key="2">
    <source>
        <dbReference type="ARBA" id="ARBA00022723"/>
    </source>
</evidence>
<keyword evidence="3" id="KW-0560">Oxidoreductase</keyword>
<dbReference type="InterPro" id="IPR036188">
    <property type="entry name" value="FAD/NAD-bd_sf"/>
</dbReference>
<evidence type="ECO:0000256" key="4">
    <source>
        <dbReference type="ARBA" id="ARBA00023004"/>
    </source>
</evidence>
<accession>A0A512M6I7</accession>
<evidence type="ECO:0000256" key="3">
    <source>
        <dbReference type="ARBA" id="ARBA00023002"/>
    </source>
</evidence>
<dbReference type="GO" id="GO:0046872">
    <property type="term" value="F:metal ion binding"/>
    <property type="evidence" value="ECO:0007669"/>
    <property type="project" value="UniProtKB-KW"/>
</dbReference>
<evidence type="ECO:0000256" key="1">
    <source>
        <dbReference type="ARBA" id="ARBA00022485"/>
    </source>
</evidence>
<keyword evidence="1" id="KW-0004">4Fe-4S</keyword>
<dbReference type="PANTHER" id="PTHR43498">
    <property type="entry name" value="FERREDOXIN:COB-COM HETERODISULFIDE REDUCTASE SUBUNIT A"/>
    <property type="match status" value="1"/>
</dbReference>
<dbReference type="GO" id="GO:0051539">
    <property type="term" value="F:4 iron, 4 sulfur cluster binding"/>
    <property type="evidence" value="ECO:0007669"/>
    <property type="project" value="UniProtKB-KW"/>
</dbReference>
<dbReference type="InterPro" id="IPR039650">
    <property type="entry name" value="HdrA-like"/>
</dbReference>
<dbReference type="GO" id="GO:0016829">
    <property type="term" value="F:lyase activity"/>
    <property type="evidence" value="ECO:0007669"/>
    <property type="project" value="UniProtKB-KW"/>
</dbReference>
<dbReference type="Pfam" id="PF12831">
    <property type="entry name" value="FAD_oxidored"/>
    <property type="match status" value="1"/>
</dbReference>
<dbReference type="Proteomes" id="UP000321577">
    <property type="component" value="Unassembled WGS sequence"/>
</dbReference>